<accession>A0ABW0ECY3</accession>
<sequence>MKNFKLKPAIYSLLFLFSAATVSSCGHNDDDVEVVPAKNEITITAPQDGGIVNAGQSVAITGSIVGEKEIHGYKISVRQKSDNTELFTKSVHDHAAKLDINQIWTLDTVARHKELELEILATLDHDGKTLSKKITLHALPAGVHNVGTITITSPTNMQMVSSNQTLKINATITGLANIHGYTLYIRNKDTGAELLKKEVHDHAKLITISETWTAPVVTAHTNLELEIVAALDHDGGTISKKVDFHAMP</sequence>
<dbReference type="RefSeq" id="WP_378018119.1">
    <property type="nucleotide sequence ID" value="NZ_JBHSKT010000008.1"/>
</dbReference>
<protein>
    <recommendedName>
        <fullName evidence="4">DUF4625 domain-containing protein</fullName>
    </recommendedName>
</protein>
<evidence type="ECO:0000256" key="1">
    <source>
        <dbReference type="SAM" id="SignalP"/>
    </source>
</evidence>
<keyword evidence="1" id="KW-0732">Signal</keyword>
<feature type="chain" id="PRO_5045496193" description="DUF4625 domain-containing protein" evidence="1">
    <location>
        <begin position="25"/>
        <end position="248"/>
    </location>
</feature>
<dbReference type="EMBL" id="JBHSKT010000008">
    <property type="protein sequence ID" value="MFC5271762.1"/>
    <property type="molecule type" value="Genomic_DNA"/>
</dbReference>
<evidence type="ECO:0000313" key="2">
    <source>
        <dbReference type="EMBL" id="MFC5271762.1"/>
    </source>
</evidence>
<organism evidence="2 3">
    <name type="scientific">Adhaeribacter terreus</name>
    <dbReference type="NCBI Taxonomy" id="529703"/>
    <lineage>
        <taxon>Bacteria</taxon>
        <taxon>Pseudomonadati</taxon>
        <taxon>Bacteroidota</taxon>
        <taxon>Cytophagia</taxon>
        <taxon>Cytophagales</taxon>
        <taxon>Hymenobacteraceae</taxon>
        <taxon>Adhaeribacter</taxon>
    </lineage>
</organism>
<reference evidence="3" key="1">
    <citation type="journal article" date="2019" name="Int. J. Syst. Evol. Microbiol.">
        <title>The Global Catalogue of Microorganisms (GCM) 10K type strain sequencing project: providing services to taxonomists for standard genome sequencing and annotation.</title>
        <authorList>
            <consortium name="The Broad Institute Genomics Platform"/>
            <consortium name="The Broad Institute Genome Sequencing Center for Infectious Disease"/>
            <person name="Wu L."/>
            <person name="Ma J."/>
        </authorList>
    </citation>
    <scope>NUCLEOTIDE SEQUENCE [LARGE SCALE GENOMIC DNA]</scope>
    <source>
        <strain evidence="3">KACC 12602</strain>
    </source>
</reference>
<dbReference type="PROSITE" id="PS51257">
    <property type="entry name" value="PROKAR_LIPOPROTEIN"/>
    <property type="match status" value="1"/>
</dbReference>
<evidence type="ECO:0008006" key="4">
    <source>
        <dbReference type="Google" id="ProtNLM"/>
    </source>
</evidence>
<gene>
    <name evidence="2" type="ORF">ACFPIB_14180</name>
</gene>
<proteinExistence type="predicted"/>
<evidence type="ECO:0000313" key="3">
    <source>
        <dbReference type="Proteomes" id="UP001596161"/>
    </source>
</evidence>
<comment type="caution">
    <text evidence="2">The sequence shown here is derived from an EMBL/GenBank/DDBJ whole genome shotgun (WGS) entry which is preliminary data.</text>
</comment>
<feature type="signal peptide" evidence="1">
    <location>
        <begin position="1"/>
        <end position="24"/>
    </location>
</feature>
<name>A0ABW0ECY3_9BACT</name>
<dbReference type="Proteomes" id="UP001596161">
    <property type="component" value="Unassembled WGS sequence"/>
</dbReference>
<keyword evidence="3" id="KW-1185">Reference proteome</keyword>